<dbReference type="PRINTS" id="PR00237">
    <property type="entry name" value="GPCRRHODOPSN"/>
</dbReference>
<feature type="transmembrane region" description="Helical" evidence="12">
    <location>
        <begin position="697"/>
        <end position="717"/>
    </location>
</feature>
<name>A0A8B8FB71_9HEMI</name>
<evidence type="ECO:0000256" key="7">
    <source>
        <dbReference type="ARBA" id="ARBA00022989"/>
    </source>
</evidence>
<evidence type="ECO:0000256" key="4">
    <source>
        <dbReference type="ARBA" id="ARBA00022614"/>
    </source>
</evidence>
<evidence type="ECO:0000256" key="11">
    <source>
        <dbReference type="ARBA" id="ARBA00023224"/>
    </source>
</evidence>
<dbReference type="PROSITE" id="PS50262">
    <property type="entry name" value="G_PROTEIN_RECEP_F1_2"/>
    <property type="match status" value="1"/>
</dbReference>
<evidence type="ECO:0000256" key="8">
    <source>
        <dbReference type="ARBA" id="ARBA00023040"/>
    </source>
</evidence>
<keyword evidence="9 12" id="KW-0472">Membrane</keyword>
<reference evidence="15" key="1">
    <citation type="submission" date="2025-08" db="UniProtKB">
        <authorList>
            <consortium name="RefSeq"/>
        </authorList>
    </citation>
    <scope>IDENTIFICATION</scope>
    <source>
        <tissue evidence="15">Whole body</tissue>
    </source>
</reference>
<dbReference type="RefSeq" id="XP_025407580.1">
    <property type="nucleotide sequence ID" value="XM_025551795.1"/>
</dbReference>
<keyword evidence="14" id="KW-1185">Reference proteome</keyword>
<gene>
    <name evidence="15" type="primary">LOC112681548</name>
</gene>
<dbReference type="InterPro" id="IPR000276">
    <property type="entry name" value="GPCR_Rhodpsn"/>
</dbReference>
<keyword evidence="3" id="KW-1003">Cell membrane</keyword>
<dbReference type="GO" id="GO:0009755">
    <property type="term" value="P:hormone-mediated signaling pathway"/>
    <property type="evidence" value="ECO:0007669"/>
    <property type="project" value="TreeGrafter"/>
</dbReference>
<evidence type="ECO:0000256" key="10">
    <source>
        <dbReference type="ARBA" id="ARBA00023170"/>
    </source>
</evidence>
<dbReference type="PANTHER" id="PTHR24372">
    <property type="entry name" value="GLYCOPROTEIN HORMONE RECEPTOR"/>
    <property type="match status" value="1"/>
</dbReference>
<dbReference type="GO" id="GO:0016500">
    <property type="term" value="F:protein-hormone receptor activity"/>
    <property type="evidence" value="ECO:0007669"/>
    <property type="project" value="InterPro"/>
</dbReference>
<dbReference type="AlphaFoldDB" id="A0A8B8FB71"/>
<keyword evidence="4" id="KW-0433">Leucine-rich repeat</keyword>
<evidence type="ECO:0000313" key="15">
    <source>
        <dbReference type="RefSeq" id="XP_025407580.1"/>
    </source>
</evidence>
<dbReference type="PANTHER" id="PTHR24372:SF74">
    <property type="entry name" value="LP13728P"/>
    <property type="match status" value="1"/>
</dbReference>
<keyword evidence="10" id="KW-0675">Receptor</keyword>
<evidence type="ECO:0000256" key="5">
    <source>
        <dbReference type="ARBA" id="ARBA00022692"/>
    </source>
</evidence>
<dbReference type="OrthoDB" id="5981530at2759"/>
<evidence type="ECO:0000313" key="14">
    <source>
        <dbReference type="Proteomes" id="UP000694846"/>
    </source>
</evidence>
<dbReference type="PROSITE" id="PS00237">
    <property type="entry name" value="G_PROTEIN_RECEP_F1_1"/>
    <property type="match status" value="1"/>
</dbReference>
<dbReference type="PRINTS" id="PR00373">
    <property type="entry name" value="GLYCHORMONER"/>
</dbReference>
<dbReference type="Proteomes" id="UP000694846">
    <property type="component" value="Unplaced"/>
</dbReference>
<feature type="domain" description="G-protein coupled receptors family 1 profile" evidence="13">
    <location>
        <begin position="468"/>
        <end position="714"/>
    </location>
</feature>
<dbReference type="Gene3D" id="3.80.10.10">
    <property type="entry name" value="Ribonuclease Inhibitor"/>
    <property type="match status" value="1"/>
</dbReference>
<dbReference type="GeneID" id="112681548"/>
<proteinExistence type="inferred from homology"/>
<dbReference type="InterPro" id="IPR017452">
    <property type="entry name" value="GPCR_Rhodpsn_7TM"/>
</dbReference>
<evidence type="ECO:0000256" key="9">
    <source>
        <dbReference type="ARBA" id="ARBA00023136"/>
    </source>
</evidence>
<keyword evidence="8" id="KW-0297">G-protein coupled receptor</keyword>
<accession>A0A8B8FB71</accession>
<keyword evidence="6" id="KW-0677">Repeat</keyword>
<comment type="subcellular location">
    <subcellularLocation>
        <location evidence="1">Cell membrane</location>
        <topology evidence="1">Multi-pass membrane protein</topology>
    </subcellularLocation>
</comment>
<dbReference type="SUPFAM" id="SSF52058">
    <property type="entry name" value="L domain-like"/>
    <property type="match status" value="1"/>
</dbReference>
<comment type="similarity">
    <text evidence="2">Belongs to the G-protein coupled receptor 1 family.</text>
</comment>
<evidence type="ECO:0000256" key="12">
    <source>
        <dbReference type="SAM" id="Phobius"/>
    </source>
</evidence>
<dbReference type="Gene3D" id="1.20.1070.10">
    <property type="entry name" value="Rhodopsin 7-helix transmembrane proteins"/>
    <property type="match status" value="1"/>
</dbReference>
<dbReference type="Pfam" id="PF00001">
    <property type="entry name" value="7tm_1"/>
    <property type="match status" value="1"/>
</dbReference>
<protein>
    <submittedName>
        <fullName evidence="15">Lutropin-choriogonadotropic hormone receptor-like isoform X1</fullName>
    </submittedName>
</protein>
<keyword evidence="11" id="KW-0807">Transducer</keyword>
<evidence type="ECO:0000256" key="1">
    <source>
        <dbReference type="ARBA" id="ARBA00004651"/>
    </source>
</evidence>
<keyword evidence="7 12" id="KW-1133">Transmembrane helix</keyword>
<dbReference type="InterPro" id="IPR001611">
    <property type="entry name" value="Leu-rich_rpt"/>
</dbReference>
<dbReference type="GO" id="GO:0008528">
    <property type="term" value="F:G protein-coupled peptide receptor activity"/>
    <property type="evidence" value="ECO:0007669"/>
    <property type="project" value="TreeGrafter"/>
</dbReference>
<dbReference type="GO" id="GO:0007189">
    <property type="term" value="P:adenylate cyclase-activating G protein-coupled receptor signaling pathway"/>
    <property type="evidence" value="ECO:0007669"/>
    <property type="project" value="TreeGrafter"/>
</dbReference>
<feature type="transmembrane region" description="Helical" evidence="12">
    <location>
        <begin position="533"/>
        <end position="554"/>
    </location>
</feature>
<organism evidence="14 15">
    <name type="scientific">Sipha flava</name>
    <name type="common">yellow sugarcane aphid</name>
    <dbReference type="NCBI Taxonomy" id="143950"/>
    <lineage>
        <taxon>Eukaryota</taxon>
        <taxon>Metazoa</taxon>
        <taxon>Ecdysozoa</taxon>
        <taxon>Arthropoda</taxon>
        <taxon>Hexapoda</taxon>
        <taxon>Insecta</taxon>
        <taxon>Pterygota</taxon>
        <taxon>Neoptera</taxon>
        <taxon>Paraneoptera</taxon>
        <taxon>Hemiptera</taxon>
        <taxon>Sternorrhyncha</taxon>
        <taxon>Aphidomorpha</taxon>
        <taxon>Aphidoidea</taxon>
        <taxon>Aphididae</taxon>
        <taxon>Sipha</taxon>
    </lineage>
</organism>
<evidence type="ECO:0000259" key="13">
    <source>
        <dbReference type="PROSITE" id="PS50262"/>
    </source>
</evidence>
<evidence type="ECO:0000256" key="6">
    <source>
        <dbReference type="ARBA" id="ARBA00022737"/>
    </source>
</evidence>
<dbReference type="GO" id="GO:0005886">
    <property type="term" value="C:plasma membrane"/>
    <property type="evidence" value="ECO:0007669"/>
    <property type="project" value="UniProtKB-SubCell"/>
</dbReference>
<feature type="transmembrane region" description="Helical" evidence="12">
    <location>
        <begin position="662"/>
        <end position="685"/>
    </location>
</feature>
<dbReference type="InterPro" id="IPR032675">
    <property type="entry name" value="LRR_dom_sf"/>
</dbReference>
<dbReference type="InterPro" id="IPR002131">
    <property type="entry name" value="Gphrmn_rcpt_fam"/>
</dbReference>
<feature type="transmembrane region" description="Helical" evidence="12">
    <location>
        <begin position="618"/>
        <end position="641"/>
    </location>
</feature>
<dbReference type="SUPFAM" id="SSF81321">
    <property type="entry name" value="Family A G protein-coupled receptor-like"/>
    <property type="match status" value="1"/>
</dbReference>
<evidence type="ECO:0000256" key="3">
    <source>
        <dbReference type="ARBA" id="ARBA00022475"/>
    </source>
</evidence>
<keyword evidence="5 12" id="KW-0812">Transmembrane</keyword>
<dbReference type="Pfam" id="PF13855">
    <property type="entry name" value="LRR_8"/>
    <property type="match status" value="1"/>
</dbReference>
<feature type="transmembrane region" description="Helical" evidence="12">
    <location>
        <begin position="575"/>
        <end position="598"/>
    </location>
</feature>
<feature type="transmembrane region" description="Helical" evidence="12">
    <location>
        <begin position="489"/>
        <end position="509"/>
    </location>
</feature>
<sequence>MPHTPCSSVSRSLRPDVLFAATTTATTNTTTTTTAAIEHRRGRRGPVSAANRSLLSMRTIVNVLVLLSVCVLPSSAQARYTPCTNSDQCCVRNMSNTWQHKTELYCSGIQSIPPVYETINVLTIKDSSIEHFSEKSIYAYRNDLSDIILINLKNLKYLDSSTFKHFNKLQSLYISRANALKELPSDIFRGLSKTFLALRISKTNIKAIPDLSDLGTSTAMHIIEFEGNRLDTLPTNGIKTRAGQLLLEYNNIHVIEDWAFNGSEIAKLSLKGNYLDFLSEHSFDGIKNLLTLDLSDSSMKLLPSFGLMSIEVLRIENTPTLTEIPSVYSFGSLKEAHLTYSFHCCSFQFPAKHDNSNYNFHQNDLQRTSSECDKIKKNNVMQKNTASRGFPKKQSTEYDNNSDEEFFDKPAITTGTLDVMCGNITKLAAKSNIECWPKPNALNPCEDIMGFFWLRICVWMVGILAFLANMVVLMVVFRRTLNCSVPRFLMSNLAFADFCTAIYLLLLAYEDLTSSEKYFNYAYTWQNGVGCKIGGFLTVFSSQLSVFALCLLTIERWYSIRKALYTNKMTFASTVKIMAFGWVYSIVMATMPLLGISSYSTTSICLPMDTVRASGVCYVFTLLAFAAAAFLLMLFCYVQIYMSLSYETRHAVKGEASVARKILVLVGTNFVCTAPVIFFGFTALLGYPLIDLTKSKMLLVFFYPINSCANPFLYTILTSSFRRDAFATISKFGVCLDNKKEYKVIYSTQTNTQRSTPMHKPTLSLTLQQP</sequence>
<evidence type="ECO:0000256" key="2">
    <source>
        <dbReference type="ARBA" id="ARBA00010663"/>
    </source>
</evidence>
<feature type="transmembrane region" description="Helical" evidence="12">
    <location>
        <begin position="452"/>
        <end position="477"/>
    </location>
</feature>